<keyword evidence="2" id="KW-1003">Cell membrane</keyword>
<evidence type="ECO:0000256" key="3">
    <source>
        <dbReference type="ARBA" id="ARBA00022519"/>
    </source>
</evidence>
<organism evidence="9 10">
    <name type="scientific">Brotocaccenecus cirricatena</name>
    <dbReference type="NCBI Taxonomy" id="3064195"/>
    <lineage>
        <taxon>Bacteria</taxon>
        <taxon>Bacillati</taxon>
        <taxon>Bacillota</taxon>
        <taxon>Clostridia</taxon>
        <taxon>Eubacteriales</taxon>
        <taxon>Oscillospiraceae</taxon>
        <taxon>Brotocaccenecus</taxon>
    </lineage>
</organism>
<dbReference type="InterPro" id="IPR010656">
    <property type="entry name" value="DctM"/>
</dbReference>
<dbReference type="EMBL" id="JAJEPW010000006">
    <property type="protein sequence ID" value="MCC2128561.1"/>
    <property type="molecule type" value="Genomic_DNA"/>
</dbReference>
<dbReference type="AlphaFoldDB" id="A0AAE3AEL5"/>
<evidence type="ECO:0000313" key="10">
    <source>
        <dbReference type="Proteomes" id="UP001199319"/>
    </source>
</evidence>
<keyword evidence="6 7" id="KW-0472">Membrane</keyword>
<feature type="transmembrane region" description="Helical" evidence="7">
    <location>
        <begin position="273"/>
        <end position="298"/>
    </location>
</feature>
<dbReference type="GO" id="GO:0022857">
    <property type="term" value="F:transmembrane transporter activity"/>
    <property type="evidence" value="ECO:0007669"/>
    <property type="project" value="TreeGrafter"/>
</dbReference>
<dbReference type="PIRSF" id="PIRSF006066">
    <property type="entry name" value="HI0050"/>
    <property type="match status" value="1"/>
</dbReference>
<feature type="transmembrane region" description="Helical" evidence="7">
    <location>
        <begin position="220"/>
        <end position="239"/>
    </location>
</feature>
<dbReference type="PANTHER" id="PTHR33362">
    <property type="entry name" value="SIALIC ACID TRAP TRANSPORTER PERMEASE PROTEIN SIAT-RELATED"/>
    <property type="match status" value="1"/>
</dbReference>
<protein>
    <submittedName>
        <fullName evidence="9">TRAP transporter large permease</fullName>
    </submittedName>
</protein>
<proteinExistence type="predicted"/>
<feature type="transmembrane region" description="Helical" evidence="7">
    <location>
        <begin position="402"/>
        <end position="427"/>
    </location>
</feature>
<feature type="transmembrane region" description="Helical" evidence="7">
    <location>
        <begin position="245"/>
        <end position="261"/>
    </location>
</feature>
<comment type="subcellular location">
    <subcellularLocation>
        <location evidence="1">Cell inner membrane</location>
        <topology evidence="1">Multi-pass membrane protein</topology>
    </subcellularLocation>
</comment>
<feature type="transmembrane region" description="Helical" evidence="7">
    <location>
        <begin position="94"/>
        <end position="127"/>
    </location>
</feature>
<keyword evidence="10" id="KW-1185">Reference proteome</keyword>
<feature type="domain" description="TRAP C4-dicarboxylate transport system permease DctM subunit" evidence="8">
    <location>
        <begin position="7"/>
        <end position="422"/>
    </location>
</feature>
<evidence type="ECO:0000256" key="4">
    <source>
        <dbReference type="ARBA" id="ARBA00022692"/>
    </source>
</evidence>
<feature type="transmembrane region" description="Helical" evidence="7">
    <location>
        <begin position="139"/>
        <end position="167"/>
    </location>
</feature>
<dbReference type="GO" id="GO:0005886">
    <property type="term" value="C:plasma membrane"/>
    <property type="evidence" value="ECO:0007669"/>
    <property type="project" value="UniProtKB-SubCell"/>
</dbReference>
<comment type="caution">
    <text evidence="9">The sequence shown here is derived from an EMBL/GenBank/DDBJ whole genome shotgun (WGS) entry which is preliminary data.</text>
</comment>
<evidence type="ECO:0000256" key="2">
    <source>
        <dbReference type="ARBA" id="ARBA00022475"/>
    </source>
</evidence>
<feature type="transmembrane region" description="Helical" evidence="7">
    <location>
        <begin position="6"/>
        <end position="34"/>
    </location>
</feature>
<evidence type="ECO:0000256" key="1">
    <source>
        <dbReference type="ARBA" id="ARBA00004429"/>
    </source>
</evidence>
<feature type="transmembrane region" description="Helical" evidence="7">
    <location>
        <begin position="55"/>
        <end position="74"/>
    </location>
</feature>
<sequence>MVGIVLLGIFVLLLAFGAPIAVCLGMSSVGAILVQGAGKPLDAIMSVLPRLCSSASSKFVLLAIPFFILSGNVMEKAGISGRLINLAEKCLGHIRGGMAMVCVVVSCFFAAISGSGPATVAALGLIMIPALKKAGYSPAFACALMAAGGAIGVVIPPSITFVVYGSIADASITDLFKAGVIPGLLMGLGLIVAALFVGRKANLTVQPKASGKERLKAFKDAFWGLLMPVIILGGIYGSIFTPTEAAAVSVFYGLIVGVFIYREVNWKKMKDILIDSCSTTATVMFITMGATLFGYVLTRARLDLAIENFMLTVTNGNTVIFFIIVNVVLLIAGCFLDSTSALYIFTPLFAPVAVQLGIDPIHLGTVMIVNLAIGLFTPPVGVNLYVACGIGDIKIEEITKGIVPCLIAELAVLLLITYVPAISTFLIH</sequence>
<evidence type="ECO:0000256" key="5">
    <source>
        <dbReference type="ARBA" id="ARBA00022989"/>
    </source>
</evidence>
<evidence type="ECO:0000313" key="9">
    <source>
        <dbReference type="EMBL" id="MCC2128561.1"/>
    </source>
</evidence>
<dbReference type="Pfam" id="PF06808">
    <property type="entry name" value="DctM"/>
    <property type="match status" value="1"/>
</dbReference>
<accession>A0AAE3AEL5</accession>
<evidence type="ECO:0000259" key="8">
    <source>
        <dbReference type="Pfam" id="PF06808"/>
    </source>
</evidence>
<dbReference type="NCBIfam" id="TIGR00786">
    <property type="entry name" value="dctM"/>
    <property type="match status" value="1"/>
</dbReference>
<dbReference type="Proteomes" id="UP001199319">
    <property type="component" value="Unassembled WGS sequence"/>
</dbReference>
<reference evidence="9" key="1">
    <citation type="submission" date="2021-10" db="EMBL/GenBank/DDBJ databases">
        <title>Anaerobic single-cell dispensing facilitates the cultivation of human gut bacteria.</title>
        <authorList>
            <person name="Afrizal A."/>
        </authorList>
    </citation>
    <scope>NUCLEOTIDE SEQUENCE</scope>
    <source>
        <strain evidence="9">CLA-AA-H272</strain>
    </source>
</reference>
<dbReference type="RefSeq" id="WP_302927922.1">
    <property type="nucleotide sequence ID" value="NZ_JAJEPW010000006.1"/>
</dbReference>
<feature type="transmembrane region" description="Helical" evidence="7">
    <location>
        <begin position="179"/>
        <end position="199"/>
    </location>
</feature>
<name>A0AAE3AEL5_9FIRM</name>
<keyword evidence="3" id="KW-0997">Cell inner membrane</keyword>
<dbReference type="PANTHER" id="PTHR33362:SF5">
    <property type="entry name" value="C4-DICARBOXYLATE TRAP TRANSPORTER LARGE PERMEASE PROTEIN DCTM"/>
    <property type="match status" value="1"/>
</dbReference>
<evidence type="ECO:0000256" key="7">
    <source>
        <dbReference type="SAM" id="Phobius"/>
    </source>
</evidence>
<feature type="transmembrane region" description="Helical" evidence="7">
    <location>
        <begin position="341"/>
        <end position="358"/>
    </location>
</feature>
<feature type="transmembrane region" description="Helical" evidence="7">
    <location>
        <begin position="318"/>
        <end position="336"/>
    </location>
</feature>
<keyword evidence="4 7" id="KW-0812">Transmembrane</keyword>
<dbReference type="InterPro" id="IPR004681">
    <property type="entry name" value="TRAP_DctM"/>
</dbReference>
<feature type="transmembrane region" description="Helical" evidence="7">
    <location>
        <begin position="364"/>
        <end position="390"/>
    </location>
</feature>
<keyword evidence="5 7" id="KW-1133">Transmembrane helix</keyword>
<evidence type="ECO:0000256" key="6">
    <source>
        <dbReference type="ARBA" id="ARBA00023136"/>
    </source>
</evidence>
<gene>
    <name evidence="9" type="ORF">LKD37_03330</name>
</gene>